<dbReference type="Pfam" id="PF02852">
    <property type="entry name" value="Pyr_redox_dim"/>
    <property type="match status" value="1"/>
</dbReference>
<dbReference type="FunFam" id="3.30.390.30:FF:000001">
    <property type="entry name" value="Dihydrolipoyl dehydrogenase"/>
    <property type="match status" value="1"/>
</dbReference>
<keyword evidence="4" id="KW-0274">FAD</keyword>
<organism evidence="7">
    <name type="scientific">Tunturiibacter psychrotolerans</name>
    <dbReference type="NCBI Taxonomy" id="3069686"/>
    <lineage>
        <taxon>Bacteria</taxon>
        <taxon>Pseudomonadati</taxon>
        <taxon>Acidobacteriota</taxon>
        <taxon>Terriglobia</taxon>
        <taxon>Terriglobales</taxon>
        <taxon>Acidobacteriaceae</taxon>
        <taxon>Tunturiibacter</taxon>
    </lineage>
</organism>
<keyword evidence="5" id="KW-0560">Oxidoreductase</keyword>
<evidence type="ECO:0000256" key="4">
    <source>
        <dbReference type="ARBA" id="ARBA00022827"/>
    </source>
</evidence>
<feature type="domain" description="Pyridine nucleotide-disulphide oxidoreductase dimerisation" evidence="6">
    <location>
        <begin position="51"/>
        <end position="156"/>
    </location>
</feature>
<dbReference type="InterPro" id="IPR016156">
    <property type="entry name" value="FAD/NAD-linked_Rdtase_dimer_sf"/>
</dbReference>
<evidence type="ECO:0000256" key="3">
    <source>
        <dbReference type="ARBA" id="ARBA00022630"/>
    </source>
</evidence>
<evidence type="ECO:0000256" key="5">
    <source>
        <dbReference type="ARBA" id="ARBA00023002"/>
    </source>
</evidence>
<dbReference type="KEGG" id="tpsc:RBB77_21975"/>
<dbReference type="GO" id="GO:0050660">
    <property type="term" value="F:flavin adenine dinucleotide binding"/>
    <property type="evidence" value="ECO:0007669"/>
    <property type="project" value="TreeGrafter"/>
</dbReference>
<evidence type="ECO:0000256" key="2">
    <source>
        <dbReference type="ARBA" id="ARBA00007532"/>
    </source>
</evidence>
<accession>A0AAU7ZXJ6</accession>
<dbReference type="PANTHER" id="PTHR43014:SF2">
    <property type="entry name" value="MERCURIC REDUCTASE"/>
    <property type="match status" value="1"/>
</dbReference>
<dbReference type="GO" id="GO:0003955">
    <property type="term" value="F:NAD(P)H dehydrogenase (quinone) activity"/>
    <property type="evidence" value="ECO:0007669"/>
    <property type="project" value="TreeGrafter"/>
</dbReference>
<proteinExistence type="inferred from homology"/>
<dbReference type="EMBL" id="CP132942">
    <property type="protein sequence ID" value="XCB35619.1"/>
    <property type="molecule type" value="Genomic_DNA"/>
</dbReference>
<gene>
    <name evidence="7" type="ORF">RBB77_21975</name>
</gene>
<evidence type="ECO:0000259" key="6">
    <source>
        <dbReference type="Pfam" id="PF02852"/>
    </source>
</evidence>
<name>A0AAU7ZXJ6_9BACT</name>
<comment type="cofactor">
    <cofactor evidence="1">
        <name>FAD</name>
        <dbReference type="ChEBI" id="CHEBI:57692"/>
    </cofactor>
</comment>
<dbReference type="AlphaFoldDB" id="A0AAU7ZXJ6"/>
<keyword evidence="3" id="KW-0285">Flavoprotein</keyword>
<evidence type="ECO:0000256" key="1">
    <source>
        <dbReference type="ARBA" id="ARBA00001974"/>
    </source>
</evidence>
<comment type="similarity">
    <text evidence="2">Belongs to the class-I pyridine nucleotide-disulfide oxidoreductase family.</text>
</comment>
<reference evidence="7" key="2">
    <citation type="journal article" date="2024" name="Environ. Microbiol.">
        <title>Genome analysis and description of Tunturibacter gen. nov. expands the diversity of Terriglobia in tundra soils.</title>
        <authorList>
            <person name="Messyasz A."/>
            <person name="Mannisto M.K."/>
            <person name="Kerkhof L.J."/>
            <person name="Haggblom M.M."/>
        </authorList>
    </citation>
    <scope>NUCLEOTIDE SEQUENCE</scope>
    <source>
        <strain evidence="7">X5P6</strain>
    </source>
</reference>
<dbReference type="PANTHER" id="PTHR43014">
    <property type="entry name" value="MERCURIC REDUCTASE"/>
    <property type="match status" value="1"/>
</dbReference>
<evidence type="ECO:0000313" key="7">
    <source>
        <dbReference type="EMBL" id="XCB35619.1"/>
    </source>
</evidence>
<dbReference type="InterPro" id="IPR036188">
    <property type="entry name" value="FAD/NAD-bd_sf"/>
</dbReference>
<sequence length="170" mass="18347">MNGRLETTAPGVWAIGEVAGTPKFTHVSVDDFRVVRDNLAGGNHVTTCRLIPYTLFTDPELARIGLTEKEAKGQNIAYRLFKIPMERVLRAHTLSETRGFFKALVGLDNDLILGFTAFAVDGGEIMASVQTAMIAGLPYTALRDAIWAHPTLVEGLTPLFSSAPSLSTAS</sequence>
<dbReference type="SUPFAM" id="SSF55424">
    <property type="entry name" value="FAD/NAD-linked reductases, dimerisation (C-terminal) domain"/>
    <property type="match status" value="1"/>
</dbReference>
<dbReference type="Gene3D" id="3.50.50.60">
    <property type="entry name" value="FAD/NAD(P)-binding domain"/>
    <property type="match status" value="1"/>
</dbReference>
<dbReference type="Gene3D" id="3.30.390.30">
    <property type="match status" value="1"/>
</dbReference>
<reference evidence="7" key="1">
    <citation type="submission" date="2023-08" db="EMBL/GenBank/DDBJ databases">
        <authorList>
            <person name="Messyasz A."/>
            <person name="Mannisto M.K."/>
            <person name="Kerkhof L.J."/>
            <person name="Haggblom M."/>
        </authorList>
    </citation>
    <scope>NUCLEOTIDE SEQUENCE</scope>
    <source>
        <strain evidence="7">X5P6</strain>
    </source>
</reference>
<protein>
    <recommendedName>
        <fullName evidence="6">Pyridine nucleotide-disulphide oxidoreductase dimerisation domain-containing protein</fullName>
    </recommendedName>
</protein>
<dbReference type="PRINTS" id="PR00411">
    <property type="entry name" value="PNDRDTASEI"/>
</dbReference>
<dbReference type="InterPro" id="IPR004099">
    <property type="entry name" value="Pyr_nucl-diS_OxRdtase_dimer"/>
</dbReference>
<dbReference type="SUPFAM" id="SSF51905">
    <property type="entry name" value="FAD/NAD(P)-binding domain"/>
    <property type="match status" value="1"/>
</dbReference>